<keyword evidence="3" id="KW-0862">Zinc</keyword>
<dbReference type="WBParaSite" id="PTRK_0001253300.1">
    <property type="protein sequence ID" value="PTRK_0001253300.1"/>
    <property type="gene ID" value="PTRK_0001253300"/>
</dbReference>
<keyword evidence="2 4" id="KW-0863">Zinc-finger</keyword>
<evidence type="ECO:0000256" key="4">
    <source>
        <dbReference type="PROSITE-ProRule" id="PRU00175"/>
    </source>
</evidence>
<name>A0A0N4ZVC8_PARTI</name>
<dbReference type="GO" id="GO:0036297">
    <property type="term" value="P:interstrand cross-link repair"/>
    <property type="evidence" value="ECO:0007669"/>
    <property type="project" value="InterPro"/>
</dbReference>
<dbReference type="SUPFAM" id="SSF57850">
    <property type="entry name" value="RING/U-box"/>
    <property type="match status" value="1"/>
</dbReference>
<dbReference type="InterPro" id="IPR013083">
    <property type="entry name" value="Znf_RING/FYVE/PHD"/>
</dbReference>
<dbReference type="STRING" id="131310.A0A0N4ZVC8"/>
<sequence>MSTSFSCPICFEQYTEPGTEHAICSTICGHIIGKSCMDEYIKSVSDNNLTCPKCRKKLTKKNGYHLLYDIPLDRLYGNEEGSISKFTFYNKKGELNLNPCLILNKEDKFDDGILIYDIHNEFLVFVTEKLPDKRGFSLLKLVNFNNYMIYSHLIAIEKCSSICINKFRSDKLEIMIGHEKGIVQTIFNSKNGLDVLITTETVATVKSICFLNENECAYSVGRDLFVANINSLERKENWARHLETDGAISNIQAFGKDCICGIMCNKLWVFKQFDDSYIIHEETKTLLYDFYIDRASNTVILSYGREYRVQREKKIAQNFVYKRLMNIYGNDTIDRYHQKYQLFTLKLLSSQELDYPRIFKPMFSPVVEGDFTSGAYMFVPNTKKNKMEGMPINKGTFFGCNLKVEDLDSCLTTCVLGTPKLHENDVYLYKILAVFKNKYQIYDFYLPMPNMKILTE</sequence>
<dbReference type="AlphaFoldDB" id="A0A0N4ZVC8"/>
<dbReference type="Pfam" id="PF13445">
    <property type="entry name" value="zf-RING_UBOX"/>
    <property type="match status" value="1"/>
</dbReference>
<evidence type="ECO:0000313" key="7">
    <source>
        <dbReference type="WBParaSite" id="PTRK_0001253300.1"/>
    </source>
</evidence>
<evidence type="ECO:0000259" key="5">
    <source>
        <dbReference type="PROSITE" id="PS50089"/>
    </source>
</evidence>
<dbReference type="InterPro" id="IPR037381">
    <property type="entry name" value="RFWD3"/>
</dbReference>
<feature type="domain" description="RING-type" evidence="5">
    <location>
        <begin position="7"/>
        <end position="55"/>
    </location>
</feature>
<keyword evidence="1" id="KW-0479">Metal-binding</keyword>
<organism evidence="6 7">
    <name type="scientific">Parastrongyloides trichosuri</name>
    <name type="common">Possum-specific nematode worm</name>
    <dbReference type="NCBI Taxonomy" id="131310"/>
    <lineage>
        <taxon>Eukaryota</taxon>
        <taxon>Metazoa</taxon>
        <taxon>Ecdysozoa</taxon>
        <taxon>Nematoda</taxon>
        <taxon>Chromadorea</taxon>
        <taxon>Rhabditida</taxon>
        <taxon>Tylenchina</taxon>
        <taxon>Panagrolaimomorpha</taxon>
        <taxon>Strongyloidoidea</taxon>
        <taxon>Strongyloididae</taxon>
        <taxon>Parastrongyloides</taxon>
    </lineage>
</organism>
<protein>
    <submittedName>
        <fullName evidence="7">RING-type domain-containing protein</fullName>
    </submittedName>
</protein>
<dbReference type="GO" id="GO:0005634">
    <property type="term" value="C:nucleus"/>
    <property type="evidence" value="ECO:0007669"/>
    <property type="project" value="InterPro"/>
</dbReference>
<reference evidence="7" key="1">
    <citation type="submission" date="2017-02" db="UniProtKB">
        <authorList>
            <consortium name="WormBaseParasite"/>
        </authorList>
    </citation>
    <scope>IDENTIFICATION</scope>
</reference>
<accession>A0A0N4ZVC8</accession>
<evidence type="ECO:0000256" key="2">
    <source>
        <dbReference type="ARBA" id="ARBA00022771"/>
    </source>
</evidence>
<evidence type="ECO:0000256" key="3">
    <source>
        <dbReference type="ARBA" id="ARBA00022833"/>
    </source>
</evidence>
<evidence type="ECO:0000313" key="6">
    <source>
        <dbReference type="Proteomes" id="UP000038045"/>
    </source>
</evidence>
<dbReference type="Proteomes" id="UP000038045">
    <property type="component" value="Unplaced"/>
</dbReference>
<dbReference type="Gene3D" id="3.30.40.10">
    <property type="entry name" value="Zinc/RING finger domain, C3HC4 (zinc finger)"/>
    <property type="match status" value="1"/>
</dbReference>
<proteinExistence type="predicted"/>
<evidence type="ECO:0000256" key="1">
    <source>
        <dbReference type="ARBA" id="ARBA00022723"/>
    </source>
</evidence>
<dbReference type="PROSITE" id="PS50089">
    <property type="entry name" value="ZF_RING_2"/>
    <property type="match status" value="1"/>
</dbReference>
<dbReference type="PANTHER" id="PTHR16047:SF7">
    <property type="entry name" value="E3 UBIQUITIN-PROTEIN LIGASE RFWD3"/>
    <property type="match status" value="1"/>
</dbReference>
<dbReference type="InterPro" id="IPR027370">
    <property type="entry name" value="Znf-RING_euk"/>
</dbReference>
<dbReference type="PANTHER" id="PTHR16047">
    <property type="entry name" value="RFWD3 PROTEIN"/>
    <property type="match status" value="1"/>
</dbReference>
<keyword evidence="6" id="KW-1185">Reference proteome</keyword>
<dbReference type="GO" id="GO:0004842">
    <property type="term" value="F:ubiquitin-protein transferase activity"/>
    <property type="evidence" value="ECO:0007669"/>
    <property type="project" value="InterPro"/>
</dbReference>
<dbReference type="InterPro" id="IPR001841">
    <property type="entry name" value="Znf_RING"/>
</dbReference>
<dbReference type="GO" id="GO:0008270">
    <property type="term" value="F:zinc ion binding"/>
    <property type="evidence" value="ECO:0007669"/>
    <property type="project" value="UniProtKB-KW"/>
</dbReference>
<dbReference type="GO" id="GO:0016567">
    <property type="term" value="P:protein ubiquitination"/>
    <property type="evidence" value="ECO:0007669"/>
    <property type="project" value="InterPro"/>
</dbReference>